<comment type="caution">
    <text evidence="2">The sequence shown here is derived from an EMBL/GenBank/DDBJ whole genome shotgun (WGS) entry which is preliminary data.</text>
</comment>
<name>A0A644XUJ0_9ZZZZ</name>
<proteinExistence type="predicted"/>
<feature type="region of interest" description="Disordered" evidence="1">
    <location>
        <begin position="210"/>
        <end position="236"/>
    </location>
</feature>
<feature type="region of interest" description="Disordered" evidence="1">
    <location>
        <begin position="316"/>
        <end position="410"/>
    </location>
</feature>
<evidence type="ECO:0000256" key="1">
    <source>
        <dbReference type="SAM" id="MobiDB-lite"/>
    </source>
</evidence>
<reference evidence="2" key="1">
    <citation type="submission" date="2019-08" db="EMBL/GenBank/DDBJ databases">
        <authorList>
            <person name="Kucharzyk K."/>
            <person name="Murdoch R.W."/>
            <person name="Higgins S."/>
            <person name="Loffler F."/>
        </authorList>
    </citation>
    <scope>NUCLEOTIDE SEQUENCE</scope>
</reference>
<dbReference type="AlphaFoldDB" id="A0A644XUJ0"/>
<gene>
    <name evidence="2" type="ORF">SDC9_66309</name>
</gene>
<protein>
    <submittedName>
        <fullName evidence="2">Uncharacterized protein</fullName>
    </submittedName>
</protein>
<sequence>MVAAASAEERCPGDRSGSSGPGRRSDRERASIRVQRGVQLHGAALPGPHLHGAGERVADEEQAVLTGQLGRLGGSAVGKLDLGAGGDVQAGLDHAVVTQRDADPGVGAEQAALADDDAFLAAARQGAHDGRAAADVGAVVDDNTLGDAPLHHRMAQRAGVEVHEALVHDGGALGQMGTEPGPVGIGEAYATRDDIVDHPRELVDREHRDVTLPSPQPRPGGLEVVDGTRAGRGPHDVRQHAEDTVQVERVGPDQGVTEQVQAQVGVGGVGRRRVQVDHGEHRLCAHPACLVRHQARRHRLRRGRAVGLAERRCGIPGVQDLTGGVDGGQTPPVGRTYGVSHGPDSTESGPIPPAPCRPPDRSHRRRRPSPGHPSRRPVRAAHPALTGPRRREPGAAPPLVRRALARRHPG</sequence>
<dbReference type="EMBL" id="VSSQ01003262">
    <property type="protein sequence ID" value="MPM19882.1"/>
    <property type="molecule type" value="Genomic_DNA"/>
</dbReference>
<evidence type="ECO:0000313" key="2">
    <source>
        <dbReference type="EMBL" id="MPM19882.1"/>
    </source>
</evidence>
<organism evidence="2">
    <name type="scientific">bioreactor metagenome</name>
    <dbReference type="NCBI Taxonomy" id="1076179"/>
    <lineage>
        <taxon>unclassified sequences</taxon>
        <taxon>metagenomes</taxon>
        <taxon>ecological metagenomes</taxon>
    </lineage>
</organism>
<accession>A0A644XUJ0</accession>
<feature type="region of interest" description="Disordered" evidence="1">
    <location>
        <begin position="1"/>
        <end position="31"/>
    </location>
</feature>
<feature type="compositionally biased region" description="Basic residues" evidence="1">
    <location>
        <begin position="362"/>
        <end position="379"/>
    </location>
</feature>